<evidence type="ECO:0000313" key="3">
    <source>
        <dbReference type="Proteomes" id="UP000011615"/>
    </source>
</evidence>
<evidence type="ECO:0000313" key="2">
    <source>
        <dbReference type="EMBL" id="ELZ18168.1"/>
    </source>
</evidence>
<name>M0C699_9EURY</name>
<dbReference type="RefSeq" id="WP_008014146.1">
    <property type="nucleotide sequence ID" value="NZ_AOIT01000055.1"/>
</dbReference>
<dbReference type="PATRIC" id="fig|1230457.4.peg.2894"/>
<evidence type="ECO:0000256" key="1">
    <source>
        <dbReference type="SAM" id="MobiDB-lite"/>
    </source>
</evidence>
<comment type="caution">
    <text evidence="2">The sequence shown here is derived from an EMBL/GenBank/DDBJ whole genome shotgun (WGS) entry which is preliminary data.</text>
</comment>
<feature type="region of interest" description="Disordered" evidence="1">
    <location>
        <begin position="1"/>
        <end position="25"/>
    </location>
</feature>
<feature type="compositionally biased region" description="Acidic residues" evidence="1">
    <location>
        <begin position="11"/>
        <end position="20"/>
    </location>
</feature>
<dbReference type="eggNOG" id="arCOG06327">
    <property type="taxonomic scope" value="Archaea"/>
</dbReference>
<dbReference type="InterPro" id="IPR058320">
    <property type="entry name" value="DUF8007"/>
</dbReference>
<proteinExistence type="predicted"/>
<reference evidence="2 3" key="1">
    <citation type="journal article" date="2014" name="PLoS Genet.">
        <title>Phylogenetically driven sequencing of extremely halophilic archaea reveals strategies for static and dynamic osmo-response.</title>
        <authorList>
            <person name="Becker E.A."/>
            <person name="Seitzer P.M."/>
            <person name="Tritt A."/>
            <person name="Larsen D."/>
            <person name="Krusor M."/>
            <person name="Yao A.I."/>
            <person name="Wu D."/>
            <person name="Madern D."/>
            <person name="Eisen J.A."/>
            <person name="Darling A.E."/>
            <person name="Facciotti M.T."/>
        </authorList>
    </citation>
    <scope>NUCLEOTIDE SEQUENCE [LARGE SCALE GENOMIC DNA]</scope>
    <source>
        <strain evidence="2 3">JCM 13563</strain>
    </source>
</reference>
<dbReference type="AlphaFoldDB" id="M0C699"/>
<protein>
    <submittedName>
        <fullName evidence="2">Uncharacterized protein</fullName>
    </submittedName>
</protein>
<gene>
    <name evidence="2" type="ORF">C476_14404</name>
</gene>
<keyword evidence="3" id="KW-1185">Reference proteome</keyword>
<organism evidence="2 3">
    <name type="scientific">Natrinema limicola JCM 13563</name>
    <dbReference type="NCBI Taxonomy" id="1230457"/>
    <lineage>
        <taxon>Archaea</taxon>
        <taxon>Methanobacteriati</taxon>
        <taxon>Methanobacteriota</taxon>
        <taxon>Stenosarchaea group</taxon>
        <taxon>Halobacteria</taxon>
        <taxon>Halobacteriales</taxon>
        <taxon>Natrialbaceae</taxon>
        <taxon>Natrinema</taxon>
    </lineage>
</organism>
<dbReference type="EMBL" id="AOIT01000055">
    <property type="protein sequence ID" value="ELZ18168.1"/>
    <property type="molecule type" value="Genomic_DNA"/>
</dbReference>
<dbReference type="Pfam" id="PF26029">
    <property type="entry name" value="DUF8007"/>
    <property type="match status" value="1"/>
</dbReference>
<sequence>MSTVVDIASSSDDDDGDAEVTDARDPFGNAAIEVDDETLRRVSPGAWMGRVTERLDDLGRRLIYGR</sequence>
<accession>M0C699</accession>
<feature type="compositionally biased region" description="Low complexity" evidence="1">
    <location>
        <begin position="1"/>
        <end position="10"/>
    </location>
</feature>
<dbReference type="Proteomes" id="UP000011615">
    <property type="component" value="Unassembled WGS sequence"/>
</dbReference>